<dbReference type="GO" id="GO:0016887">
    <property type="term" value="F:ATP hydrolysis activity"/>
    <property type="evidence" value="ECO:0007669"/>
    <property type="project" value="InterPro"/>
</dbReference>
<keyword evidence="3 9" id="KW-0812">Transmembrane</keyword>
<comment type="similarity">
    <text evidence="2">Belongs to the ABC transporter superfamily. ABCB family. Multidrug resistance exporter (TC 3.A.1.201) subfamily.</text>
</comment>
<evidence type="ECO:0000256" key="6">
    <source>
        <dbReference type="ARBA" id="ARBA00022989"/>
    </source>
</evidence>
<dbReference type="PROSITE" id="PS50929">
    <property type="entry name" value="ABC_TM1F"/>
    <property type="match status" value="2"/>
</dbReference>
<feature type="domain" description="ABC transporter" evidence="10">
    <location>
        <begin position="560"/>
        <end position="799"/>
    </location>
</feature>
<sequence>MPRKSRRTVQRADPALDRRTWRPATGRAATASEAEGEASAAARKTPKKGKEPKIGLLQLLHFATPLDYLCLSIAVPCAAGTGFLQVSILFIFGALLDSLGSTSAGRRVCWCPKPSRSEAGQLRCGITVLRQSMKVKIVIVIITALVRKSWEMPLWFWFVLLGLGQWILCTVYNGLTDTAKERMIARHARWGDADGGGGEGLKTIEEALSPKASPPPPPPRAVILFEWLAMAVTGWALCFKYEWRVALIILACSPLVLLGGALMGYAQQNGQKSVVDGYAEAGAIATEVLGAVRTVASLGLETLSASRYDAALHKAQRAGIKAPLPVSLLVGLGMAILFSAPNVMMGAGLIYGTSLLKDARTERQMQHSFLVRTAGGFNTTLQLCAKPCDEYNLATANADYNTTLALYNHNTLSPATPRSCADFGAKVLTWTCFTADLTVSSGLFDADAWATLSFSSSDSSPLTFLEVPGQPALLDDASFRSYFEQQTGGWTCAVLPAAVLLAIFALQNGAQGLGNVGQPVNIIAKGRQAGVAILQTIRRVPAIDSFSTAGTTLDSVTGAIEVVDVVFAYPSAPERTVCHGYSLSIGAGQTVALCGPSGSGKSTLVALLERFYDPQGGAITLDGVDIRTLNLRWLRSHLGLVGQEPVLFEGTVAENIGYGKEGASQDEIEEAARAANAHGFVMDSLPDGYATQVGQGGGMLSGGQKQRVAIARAIVRKPAVLLLDEATSALDTAGERVVQAALDNIVSQHKRTTVTIAHRLSTIKHSDKIAVLQDGAVVEEGTYQELLDLGEGGAFFKLAQAQEKTEGGRLPSVGSGMDLASLAEVTLSSVTAEATGAGSGWTGGKAEGGKQRRKGKGGKDAPPKNVIRRLLSMQNKGGAWWSDVWYLFAGALGTLLVSAFWPSIGVLFAELLTTPFTPNPDEVARQGVFWGALFMVSFPLCLVCSLLQSGGLGVAAEHLTRNLRSHSVSKWLTMEIAFFDEEANSSGELTQFLGESALSGEKLGQLLQLSFTLVVGLSLMFALGDWAVSLVVLGALPLMGVAMTLQVTLVAGGKVGDAKTEGAGRRAAASRSAGALISEVVLGIRTAACFPRQDTGSGVASFTAEHKLFADYSAIAMCRNWAIAFVTGFAKGLIIMIFGAIFECEACAIFEFGMWRVRTSDAALPGAPEASSDPDECAGSLDLSGSDAVMFLMAASVGGSASQATDASKASAAAAAYFKRVDRPSLLDPTSDEGETLLSVTGAIEVVDVVFAYPTRPDFTICHGYSLSIGAGQTVALCGPSGSGKSTLVALLERFYDPQRGAITLDGVDIRTLNLRWLRSQLGLVGQEPVLFEGTVAENIGYGKEGASQDEIEEAARAANAHGFVMDSLPDGYATQVGLRGGMLSGGQKQRVAIARAIVRKPAVLLLDEATSALDNESERVVQAALDSIVSQHKRTTVTIAHRLSTIKNADKIAVLRKGAVIEQGSHEELLELGGTYLALWEAQQ</sequence>
<evidence type="ECO:0000256" key="2">
    <source>
        <dbReference type="ARBA" id="ARBA00007577"/>
    </source>
</evidence>
<feature type="transmembrane region" description="Helical" evidence="9">
    <location>
        <begin position="884"/>
        <end position="908"/>
    </location>
</feature>
<evidence type="ECO:0000256" key="4">
    <source>
        <dbReference type="ARBA" id="ARBA00022741"/>
    </source>
</evidence>
<feature type="domain" description="ABC transmembrane type-1" evidence="11">
    <location>
        <begin position="888"/>
        <end position="1045"/>
    </location>
</feature>
<feature type="transmembrane region" description="Helical" evidence="9">
    <location>
        <begin position="68"/>
        <end position="96"/>
    </location>
</feature>
<evidence type="ECO:0000256" key="7">
    <source>
        <dbReference type="ARBA" id="ARBA00023136"/>
    </source>
</evidence>
<evidence type="ECO:0000259" key="11">
    <source>
        <dbReference type="PROSITE" id="PS50929"/>
    </source>
</evidence>
<evidence type="ECO:0000256" key="8">
    <source>
        <dbReference type="SAM" id="MobiDB-lite"/>
    </source>
</evidence>
<feature type="transmembrane region" description="Helical" evidence="9">
    <location>
        <begin position="1121"/>
        <end position="1142"/>
    </location>
</feature>
<evidence type="ECO:0000313" key="13">
    <source>
        <dbReference type="Proteomes" id="UP000013827"/>
    </source>
</evidence>
<evidence type="ECO:0000313" key="12">
    <source>
        <dbReference type="EnsemblProtists" id="EOD06774"/>
    </source>
</evidence>
<dbReference type="GeneID" id="17252939"/>
<dbReference type="InterPro" id="IPR003439">
    <property type="entry name" value="ABC_transporter-like_ATP-bd"/>
</dbReference>
<keyword evidence="4" id="KW-0547">Nucleotide-binding</keyword>
<keyword evidence="7 9" id="KW-0472">Membrane</keyword>
<keyword evidence="13" id="KW-1185">Reference proteome</keyword>
<dbReference type="InterPro" id="IPR036640">
    <property type="entry name" value="ABC1_TM_sf"/>
</dbReference>
<feature type="transmembrane region" description="Helical" evidence="9">
    <location>
        <begin position="326"/>
        <end position="351"/>
    </location>
</feature>
<dbReference type="Gene3D" id="1.20.1560.10">
    <property type="entry name" value="ABC transporter type 1, transmembrane domain"/>
    <property type="match status" value="5"/>
</dbReference>
<dbReference type="CDD" id="cd03249">
    <property type="entry name" value="ABC_MTABC3_MDL1_MDL2"/>
    <property type="match status" value="2"/>
</dbReference>
<feature type="transmembrane region" description="Helical" evidence="9">
    <location>
        <begin position="488"/>
        <end position="506"/>
    </location>
</feature>
<dbReference type="Gene3D" id="3.40.50.300">
    <property type="entry name" value="P-loop containing nucleotide triphosphate hydrolases"/>
    <property type="match status" value="2"/>
</dbReference>
<dbReference type="Pfam" id="PF00664">
    <property type="entry name" value="ABC_membrane"/>
    <property type="match status" value="2"/>
</dbReference>
<dbReference type="PROSITE" id="PS00211">
    <property type="entry name" value="ABC_TRANSPORTER_1"/>
    <property type="match status" value="2"/>
</dbReference>
<dbReference type="SUPFAM" id="SSF52540">
    <property type="entry name" value="P-loop containing nucleoside triphosphate hydrolases"/>
    <property type="match status" value="2"/>
</dbReference>
<dbReference type="SUPFAM" id="SSF90123">
    <property type="entry name" value="ABC transporter transmembrane region"/>
    <property type="match status" value="2"/>
</dbReference>
<keyword evidence="6 9" id="KW-1133">Transmembrane helix</keyword>
<dbReference type="GO" id="GO:0005524">
    <property type="term" value="F:ATP binding"/>
    <property type="evidence" value="ECO:0007669"/>
    <property type="project" value="UniProtKB-KW"/>
</dbReference>
<evidence type="ECO:0000256" key="9">
    <source>
        <dbReference type="SAM" id="Phobius"/>
    </source>
</evidence>
<dbReference type="PANTHER" id="PTHR43394">
    <property type="entry name" value="ATP-DEPENDENT PERMEASE MDL1, MITOCHONDRIAL"/>
    <property type="match status" value="1"/>
</dbReference>
<dbReference type="GO" id="GO:0016020">
    <property type="term" value="C:membrane"/>
    <property type="evidence" value="ECO:0007669"/>
    <property type="project" value="UniProtKB-SubCell"/>
</dbReference>
<evidence type="ECO:0008006" key="14">
    <source>
        <dbReference type="Google" id="ProtNLM"/>
    </source>
</evidence>
<dbReference type="SMART" id="SM00382">
    <property type="entry name" value="AAA"/>
    <property type="match status" value="2"/>
</dbReference>
<dbReference type="PROSITE" id="PS50893">
    <property type="entry name" value="ABC_TRANSPORTER_2"/>
    <property type="match status" value="2"/>
</dbReference>
<dbReference type="InterPro" id="IPR017871">
    <property type="entry name" value="ABC_transporter-like_CS"/>
</dbReference>
<dbReference type="InterPro" id="IPR011527">
    <property type="entry name" value="ABC1_TM_dom"/>
</dbReference>
<feature type="transmembrane region" description="Helical" evidence="9">
    <location>
        <begin position="928"/>
        <end position="955"/>
    </location>
</feature>
<comment type="subcellular location">
    <subcellularLocation>
        <location evidence="1">Membrane</location>
        <topology evidence="1">Multi-pass membrane protein</topology>
    </subcellularLocation>
</comment>
<dbReference type="FunFam" id="3.40.50.300:FF:000251">
    <property type="entry name" value="ABC transporter B family member 19"/>
    <property type="match status" value="2"/>
</dbReference>
<accession>A0A0D3I689</accession>
<feature type="transmembrane region" description="Helical" evidence="9">
    <location>
        <begin position="1006"/>
        <end position="1024"/>
    </location>
</feature>
<organism evidence="12 13">
    <name type="scientific">Emiliania huxleyi (strain CCMP1516)</name>
    <dbReference type="NCBI Taxonomy" id="280463"/>
    <lineage>
        <taxon>Eukaryota</taxon>
        <taxon>Haptista</taxon>
        <taxon>Haptophyta</taxon>
        <taxon>Prymnesiophyceae</taxon>
        <taxon>Isochrysidales</taxon>
        <taxon>Noelaerhabdaceae</taxon>
        <taxon>Emiliania</taxon>
    </lineage>
</organism>
<dbReference type="RefSeq" id="XP_005759203.1">
    <property type="nucleotide sequence ID" value="XM_005759146.1"/>
</dbReference>
<dbReference type="OMA" id="MAYFDTY"/>
<dbReference type="HOGENOM" id="CLU_000604_17_2_1"/>
<evidence type="ECO:0000256" key="5">
    <source>
        <dbReference type="ARBA" id="ARBA00022840"/>
    </source>
</evidence>
<dbReference type="STRING" id="2903.R1DD99"/>
<proteinExistence type="inferred from homology"/>
<feature type="transmembrane region" description="Helical" evidence="9">
    <location>
        <begin position="154"/>
        <end position="175"/>
    </location>
</feature>
<dbReference type="Pfam" id="PF00005">
    <property type="entry name" value="ABC_tran"/>
    <property type="match status" value="2"/>
</dbReference>
<feature type="domain" description="ABC transmembrane type-1" evidence="11">
    <location>
        <begin position="228"/>
        <end position="356"/>
    </location>
</feature>
<keyword evidence="5" id="KW-0067">ATP-binding</keyword>
<evidence type="ECO:0000256" key="3">
    <source>
        <dbReference type="ARBA" id="ARBA00022692"/>
    </source>
</evidence>
<feature type="compositionally biased region" description="Low complexity" evidence="8">
    <location>
        <begin position="24"/>
        <end position="43"/>
    </location>
</feature>
<feature type="region of interest" description="Disordered" evidence="8">
    <location>
        <begin position="1"/>
        <end position="47"/>
    </location>
</feature>
<dbReference type="eggNOG" id="KOG0055">
    <property type="taxonomic scope" value="Eukaryota"/>
</dbReference>
<feature type="transmembrane region" description="Helical" evidence="9">
    <location>
        <begin position="243"/>
        <end position="265"/>
    </location>
</feature>
<dbReference type="Proteomes" id="UP000013827">
    <property type="component" value="Unassembled WGS sequence"/>
</dbReference>
<dbReference type="PaxDb" id="2903-EOD06774"/>
<dbReference type="InterPro" id="IPR039421">
    <property type="entry name" value="Type_1_exporter"/>
</dbReference>
<feature type="domain" description="ABC transporter" evidence="10">
    <location>
        <begin position="1244"/>
        <end position="1483"/>
    </location>
</feature>
<feature type="compositionally biased region" description="Gly residues" evidence="8">
    <location>
        <begin position="837"/>
        <end position="846"/>
    </location>
</feature>
<dbReference type="PANTHER" id="PTHR43394:SF1">
    <property type="entry name" value="ATP-BINDING CASSETTE SUB-FAMILY B MEMBER 10, MITOCHONDRIAL"/>
    <property type="match status" value="1"/>
</dbReference>
<feature type="region of interest" description="Disordered" evidence="8">
    <location>
        <begin position="834"/>
        <end position="863"/>
    </location>
</feature>
<dbReference type="InterPro" id="IPR027417">
    <property type="entry name" value="P-loop_NTPase"/>
</dbReference>
<protein>
    <recommendedName>
        <fullName evidence="14">ABC transporter</fullName>
    </recommendedName>
</protein>
<dbReference type="GO" id="GO:0140359">
    <property type="term" value="F:ABC-type transporter activity"/>
    <property type="evidence" value="ECO:0007669"/>
    <property type="project" value="InterPro"/>
</dbReference>
<dbReference type="EnsemblProtists" id="EOD06774">
    <property type="protein sequence ID" value="EOD06774"/>
    <property type="gene ID" value="EMIHUDRAFT_465823"/>
</dbReference>
<evidence type="ECO:0000259" key="10">
    <source>
        <dbReference type="PROSITE" id="PS50893"/>
    </source>
</evidence>
<evidence type="ECO:0000256" key="1">
    <source>
        <dbReference type="ARBA" id="ARBA00004141"/>
    </source>
</evidence>
<dbReference type="KEGG" id="ehx:EMIHUDRAFT_465823"/>
<reference evidence="13" key="1">
    <citation type="journal article" date="2013" name="Nature">
        <title>Pan genome of the phytoplankton Emiliania underpins its global distribution.</title>
        <authorList>
            <person name="Read B.A."/>
            <person name="Kegel J."/>
            <person name="Klute M.J."/>
            <person name="Kuo A."/>
            <person name="Lefebvre S.C."/>
            <person name="Maumus F."/>
            <person name="Mayer C."/>
            <person name="Miller J."/>
            <person name="Monier A."/>
            <person name="Salamov A."/>
            <person name="Young J."/>
            <person name="Aguilar M."/>
            <person name="Claverie J.M."/>
            <person name="Frickenhaus S."/>
            <person name="Gonzalez K."/>
            <person name="Herman E.K."/>
            <person name="Lin Y.C."/>
            <person name="Napier J."/>
            <person name="Ogata H."/>
            <person name="Sarno A.F."/>
            <person name="Shmutz J."/>
            <person name="Schroeder D."/>
            <person name="de Vargas C."/>
            <person name="Verret F."/>
            <person name="von Dassow P."/>
            <person name="Valentin K."/>
            <person name="Van de Peer Y."/>
            <person name="Wheeler G."/>
            <person name="Dacks J.B."/>
            <person name="Delwiche C.F."/>
            <person name="Dyhrman S.T."/>
            <person name="Glockner G."/>
            <person name="John U."/>
            <person name="Richards T."/>
            <person name="Worden A.Z."/>
            <person name="Zhang X."/>
            <person name="Grigoriev I.V."/>
            <person name="Allen A.E."/>
            <person name="Bidle K."/>
            <person name="Borodovsky M."/>
            <person name="Bowler C."/>
            <person name="Brownlee C."/>
            <person name="Cock J.M."/>
            <person name="Elias M."/>
            <person name="Gladyshev V.N."/>
            <person name="Groth M."/>
            <person name="Guda C."/>
            <person name="Hadaegh A."/>
            <person name="Iglesias-Rodriguez M.D."/>
            <person name="Jenkins J."/>
            <person name="Jones B.M."/>
            <person name="Lawson T."/>
            <person name="Leese F."/>
            <person name="Lindquist E."/>
            <person name="Lobanov A."/>
            <person name="Lomsadze A."/>
            <person name="Malik S.B."/>
            <person name="Marsh M.E."/>
            <person name="Mackinder L."/>
            <person name="Mock T."/>
            <person name="Mueller-Roeber B."/>
            <person name="Pagarete A."/>
            <person name="Parker M."/>
            <person name="Probert I."/>
            <person name="Quesneville H."/>
            <person name="Raines C."/>
            <person name="Rensing S.A."/>
            <person name="Riano-Pachon D.M."/>
            <person name="Richier S."/>
            <person name="Rokitta S."/>
            <person name="Shiraiwa Y."/>
            <person name="Soanes D.M."/>
            <person name="van der Giezen M."/>
            <person name="Wahlund T.M."/>
            <person name="Williams B."/>
            <person name="Wilson W."/>
            <person name="Wolfe G."/>
            <person name="Wurch L.L."/>
        </authorList>
    </citation>
    <scope>NUCLEOTIDE SEQUENCE</scope>
</reference>
<reference evidence="12" key="2">
    <citation type="submission" date="2024-10" db="UniProtKB">
        <authorList>
            <consortium name="EnsemblProtists"/>
        </authorList>
    </citation>
    <scope>IDENTIFICATION</scope>
</reference>
<name>A0A0D3I689_EMIH1</name>
<dbReference type="InterPro" id="IPR003593">
    <property type="entry name" value="AAA+_ATPase"/>
</dbReference>